<proteinExistence type="predicted"/>
<dbReference type="InterPro" id="IPR007235">
    <property type="entry name" value="Glyco_trans_28_C"/>
</dbReference>
<keyword evidence="2" id="KW-0808">Transferase</keyword>
<protein>
    <submittedName>
        <fullName evidence="2">Protein containing Glycosyl transferase, family 28</fullName>
        <ecNumber evidence="2">2.4.-.-</ecNumber>
    </submittedName>
</protein>
<reference evidence="2" key="1">
    <citation type="submission" date="2013-08" db="EMBL/GenBank/DDBJ databases">
        <authorList>
            <person name="Mendez C."/>
            <person name="Richter M."/>
            <person name="Ferrer M."/>
            <person name="Sanchez J."/>
        </authorList>
    </citation>
    <scope>NUCLEOTIDE SEQUENCE</scope>
</reference>
<gene>
    <name evidence="2" type="ORF">B2A_04466</name>
</gene>
<feature type="non-terminal residue" evidence="2">
    <location>
        <position position="105"/>
    </location>
</feature>
<feature type="domain" description="Glycosyl transferase family 28 C-terminal" evidence="1">
    <location>
        <begin position="1"/>
        <end position="105"/>
    </location>
</feature>
<dbReference type="GO" id="GO:0050511">
    <property type="term" value="F:undecaprenyldiphospho-muramoylpentapeptide beta-N-acetylglucosaminyltransferase activity"/>
    <property type="evidence" value="ECO:0007669"/>
    <property type="project" value="TreeGrafter"/>
</dbReference>
<dbReference type="SUPFAM" id="SSF53756">
    <property type="entry name" value="UDP-Glycosyltransferase/glycogen phosphorylase"/>
    <property type="match status" value="1"/>
</dbReference>
<dbReference type="AlphaFoldDB" id="T1BYT3"/>
<name>T1BYT3_9ZZZZ</name>
<dbReference type="EC" id="2.4.-.-" evidence="2"/>
<feature type="non-terminal residue" evidence="2">
    <location>
        <position position="1"/>
    </location>
</feature>
<dbReference type="PANTHER" id="PTHR21015:SF22">
    <property type="entry name" value="GLYCOSYLTRANSFERASE"/>
    <property type="match status" value="1"/>
</dbReference>
<keyword evidence="2" id="KW-0328">Glycosyltransferase</keyword>
<dbReference type="Pfam" id="PF04101">
    <property type="entry name" value="Glyco_tran_28_C"/>
    <property type="match status" value="1"/>
</dbReference>
<dbReference type="Gene3D" id="3.40.50.2000">
    <property type="entry name" value="Glycogen Phosphorylase B"/>
    <property type="match status" value="1"/>
</dbReference>
<accession>T1BYT3</accession>
<sequence length="105" mass="10918">FIETMEQAYAWADLALCRAGALTLAELAAAGLGAILVPYPHAVDDHQTRNAAFMTGADAARLLPESALSAQSLALELGTLLADRTRLLGMATAARALAQPDAADR</sequence>
<reference evidence="2" key="2">
    <citation type="journal article" date="2014" name="ISME J.">
        <title>Microbial stratification in low pH oxic and suboxic macroscopic growths along an acid mine drainage.</title>
        <authorList>
            <person name="Mendez-Garcia C."/>
            <person name="Mesa V."/>
            <person name="Sprenger R.R."/>
            <person name="Richter M."/>
            <person name="Diez M.S."/>
            <person name="Solano J."/>
            <person name="Bargiela R."/>
            <person name="Golyshina O.V."/>
            <person name="Manteca A."/>
            <person name="Ramos J.L."/>
            <person name="Gallego J.R."/>
            <person name="Llorente I."/>
            <person name="Martins Dos Santos V.A."/>
            <person name="Jensen O.N."/>
            <person name="Pelaez A.I."/>
            <person name="Sanchez J."/>
            <person name="Ferrer M."/>
        </authorList>
    </citation>
    <scope>NUCLEOTIDE SEQUENCE</scope>
</reference>
<dbReference type="EMBL" id="AUZZ01003002">
    <property type="protein sequence ID" value="EQD58209.1"/>
    <property type="molecule type" value="Genomic_DNA"/>
</dbReference>
<organism evidence="2">
    <name type="scientific">mine drainage metagenome</name>
    <dbReference type="NCBI Taxonomy" id="410659"/>
    <lineage>
        <taxon>unclassified sequences</taxon>
        <taxon>metagenomes</taxon>
        <taxon>ecological metagenomes</taxon>
    </lineage>
</organism>
<evidence type="ECO:0000313" key="2">
    <source>
        <dbReference type="EMBL" id="EQD58209.1"/>
    </source>
</evidence>
<evidence type="ECO:0000259" key="1">
    <source>
        <dbReference type="Pfam" id="PF04101"/>
    </source>
</evidence>
<dbReference type="PANTHER" id="PTHR21015">
    <property type="entry name" value="UDP-N-ACETYLGLUCOSAMINE--N-ACETYLMURAMYL-(PENTAPEPTIDE) PYROPHOSPHORYL-UNDECAPRENOL N-ACETYLGLUCOSAMINE TRANSFERASE 1"/>
    <property type="match status" value="1"/>
</dbReference>
<comment type="caution">
    <text evidence="2">The sequence shown here is derived from an EMBL/GenBank/DDBJ whole genome shotgun (WGS) entry which is preliminary data.</text>
</comment>